<dbReference type="GO" id="GO:0016459">
    <property type="term" value="C:myosin complex"/>
    <property type="evidence" value="ECO:0007669"/>
    <property type="project" value="UniProtKB-KW"/>
</dbReference>
<dbReference type="InterPro" id="IPR001609">
    <property type="entry name" value="Myosin_head_motor_dom-like"/>
</dbReference>
<evidence type="ECO:0000256" key="2">
    <source>
        <dbReference type="ARBA" id="ARBA00022741"/>
    </source>
</evidence>
<dbReference type="SUPFAM" id="SSF52540">
    <property type="entry name" value="P-loop containing nucleoside triphosphate hydrolases"/>
    <property type="match status" value="1"/>
</dbReference>
<dbReference type="InterPro" id="IPR051567">
    <property type="entry name" value="Unconventional_Myosin_ATPase"/>
</dbReference>
<accession>A0A3L8S1R1</accession>
<proteinExistence type="inferred from homology"/>
<feature type="compositionally biased region" description="Basic and acidic residues" evidence="8">
    <location>
        <begin position="1297"/>
        <end position="1314"/>
    </location>
</feature>
<keyword evidence="3 7" id="KW-0067">ATP-binding</keyword>
<dbReference type="GO" id="GO:0003774">
    <property type="term" value="F:cytoskeletal motor activity"/>
    <property type="evidence" value="ECO:0007669"/>
    <property type="project" value="UniProtKB-UniRule"/>
</dbReference>
<dbReference type="Gene3D" id="1.20.58.530">
    <property type="match status" value="1"/>
</dbReference>
<dbReference type="Gene3D" id="3.40.850.10">
    <property type="entry name" value="Kinesin motor domain"/>
    <property type="match status" value="2"/>
</dbReference>
<comment type="caution">
    <text evidence="12">The sequence shown here is derived from an EMBL/GenBank/DDBJ whole genome shotgun (WGS) entry which is preliminary data.</text>
</comment>
<dbReference type="Pfam" id="PF07653">
    <property type="entry name" value="SH3_2"/>
    <property type="match status" value="1"/>
</dbReference>
<feature type="compositionally biased region" description="Gly residues" evidence="8">
    <location>
        <begin position="1261"/>
        <end position="1271"/>
    </location>
</feature>
<dbReference type="InterPro" id="IPR000048">
    <property type="entry name" value="IQ_motif_EF-hand-BS"/>
</dbReference>
<feature type="binding site" evidence="7">
    <location>
        <begin position="224"/>
        <end position="231"/>
    </location>
    <ligand>
        <name>ATP</name>
        <dbReference type="ChEBI" id="CHEBI:30616"/>
    </ligand>
</feature>
<dbReference type="PROSITE" id="PS50002">
    <property type="entry name" value="SH3"/>
    <property type="match status" value="1"/>
</dbReference>
<dbReference type="InterPro" id="IPR059004">
    <property type="entry name" value="MYO15"/>
</dbReference>
<dbReference type="PROSITE" id="PS50096">
    <property type="entry name" value="IQ"/>
    <property type="match status" value="2"/>
</dbReference>
<evidence type="ECO:0000259" key="10">
    <source>
        <dbReference type="PROSITE" id="PS51016"/>
    </source>
</evidence>
<evidence type="ECO:0000256" key="5">
    <source>
        <dbReference type="ARBA" id="ARBA00023175"/>
    </source>
</evidence>
<organism evidence="12 13">
    <name type="scientific">Chloebia gouldiae</name>
    <name type="common">Gouldian finch</name>
    <name type="synonym">Erythrura gouldiae</name>
    <dbReference type="NCBI Taxonomy" id="44316"/>
    <lineage>
        <taxon>Eukaryota</taxon>
        <taxon>Metazoa</taxon>
        <taxon>Chordata</taxon>
        <taxon>Craniata</taxon>
        <taxon>Vertebrata</taxon>
        <taxon>Euteleostomi</taxon>
        <taxon>Archelosauria</taxon>
        <taxon>Archosauria</taxon>
        <taxon>Dinosauria</taxon>
        <taxon>Saurischia</taxon>
        <taxon>Theropoda</taxon>
        <taxon>Coelurosauria</taxon>
        <taxon>Aves</taxon>
        <taxon>Neognathae</taxon>
        <taxon>Neoaves</taxon>
        <taxon>Telluraves</taxon>
        <taxon>Australaves</taxon>
        <taxon>Passeriformes</taxon>
        <taxon>Passeroidea</taxon>
        <taxon>Passeridae</taxon>
        <taxon>Chloebia</taxon>
    </lineage>
</organism>
<feature type="domain" description="SH3" evidence="9">
    <location>
        <begin position="1612"/>
        <end position="1698"/>
    </location>
</feature>
<keyword evidence="4 7" id="KW-0518">Myosin</keyword>
<keyword evidence="5 7" id="KW-0505">Motor protein</keyword>
<evidence type="ECO:0000256" key="6">
    <source>
        <dbReference type="PROSITE-ProRule" id="PRU00192"/>
    </source>
</evidence>
<dbReference type="InterPro" id="IPR001452">
    <property type="entry name" value="SH3_domain"/>
</dbReference>
<dbReference type="Gene3D" id="6.20.240.20">
    <property type="match status" value="1"/>
</dbReference>
<keyword evidence="13" id="KW-1185">Reference proteome</keyword>
<feature type="domain" description="Myosin motor" evidence="11">
    <location>
        <begin position="131"/>
        <end position="849"/>
    </location>
</feature>
<evidence type="ECO:0000259" key="9">
    <source>
        <dbReference type="PROSITE" id="PS50002"/>
    </source>
</evidence>
<evidence type="ECO:0000313" key="13">
    <source>
        <dbReference type="Proteomes" id="UP000276834"/>
    </source>
</evidence>
<dbReference type="GO" id="GO:0003779">
    <property type="term" value="F:actin binding"/>
    <property type="evidence" value="ECO:0007669"/>
    <property type="project" value="UniProtKB-KW"/>
</dbReference>
<keyword evidence="1 6" id="KW-0728">SH3 domain</keyword>
<dbReference type="Pfam" id="PF26570">
    <property type="entry name" value="MYO15"/>
    <property type="match status" value="1"/>
</dbReference>
<evidence type="ECO:0000256" key="8">
    <source>
        <dbReference type="SAM" id="MobiDB-lite"/>
    </source>
</evidence>
<dbReference type="SMART" id="SM00326">
    <property type="entry name" value="SH3"/>
    <property type="match status" value="1"/>
</dbReference>
<dbReference type="EMBL" id="QUSF01000092">
    <property type="protein sequence ID" value="RLV93304.1"/>
    <property type="molecule type" value="Genomic_DNA"/>
</dbReference>
<keyword evidence="7" id="KW-0009">Actin-binding</keyword>
<evidence type="ECO:0000256" key="1">
    <source>
        <dbReference type="ARBA" id="ARBA00022443"/>
    </source>
</evidence>
<comment type="similarity">
    <text evidence="7">Belongs to the TRAFAC class myosin-kinesin ATPase superfamily. Myosin family.</text>
</comment>
<dbReference type="InterPro" id="IPR027417">
    <property type="entry name" value="P-loop_NTPase"/>
</dbReference>
<dbReference type="PANTHER" id="PTHR22692">
    <property type="entry name" value="MYOSIN VII, XV"/>
    <property type="match status" value="1"/>
</dbReference>
<evidence type="ECO:0000256" key="4">
    <source>
        <dbReference type="ARBA" id="ARBA00023123"/>
    </source>
</evidence>
<dbReference type="FunFam" id="2.30.30.40:FF:000201">
    <property type="entry name" value="Myosin XVA"/>
    <property type="match status" value="1"/>
</dbReference>
<dbReference type="PRINTS" id="PR00193">
    <property type="entry name" value="MYOSINHEAVY"/>
</dbReference>
<evidence type="ECO:0008006" key="14">
    <source>
        <dbReference type="Google" id="ProtNLM"/>
    </source>
</evidence>
<evidence type="ECO:0000313" key="12">
    <source>
        <dbReference type="EMBL" id="RLV93304.1"/>
    </source>
</evidence>
<dbReference type="SMART" id="SM00139">
    <property type="entry name" value="MyTH4"/>
    <property type="match status" value="2"/>
</dbReference>
<evidence type="ECO:0000259" key="11">
    <source>
        <dbReference type="PROSITE" id="PS51456"/>
    </source>
</evidence>
<dbReference type="InterPro" id="IPR036961">
    <property type="entry name" value="Kinesin_motor_dom_sf"/>
</dbReference>
<dbReference type="Pfam" id="PF00063">
    <property type="entry name" value="Myosin_head"/>
    <property type="match status" value="3"/>
</dbReference>
<dbReference type="SMART" id="SM00015">
    <property type="entry name" value="IQ"/>
    <property type="match status" value="2"/>
</dbReference>
<dbReference type="Pfam" id="PF00784">
    <property type="entry name" value="MyTH4"/>
    <property type="match status" value="2"/>
</dbReference>
<dbReference type="Proteomes" id="UP000276834">
    <property type="component" value="Unassembled WGS sequence"/>
</dbReference>
<dbReference type="Gene3D" id="2.30.29.30">
    <property type="entry name" value="Pleckstrin-homology domain (PH domain)/Phosphotyrosine-binding domain (PTB)"/>
    <property type="match status" value="1"/>
</dbReference>
<keyword evidence="2 7" id="KW-0547">Nucleotide-binding</keyword>
<dbReference type="InterPro" id="IPR000857">
    <property type="entry name" value="MyTH4_dom"/>
</dbReference>
<feature type="region of interest" description="Disordered" evidence="8">
    <location>
        <begin position="1260"/>
        <end position="1314"/>
    </location>
</feature>
<dbReference type="SMART" id="SM00242">
    <property type="entry name" value="MYSc"/>
    <property type="match status" value="1"/>
</dbReference>
<dbReference type="SUPFAM" id="SSF50044">
    <property type="entry name" value="SH3-domain"/>
    <property type="match status" value="1"/>
</dbReference>
<sequence>MEGGGAAGEEGAGRYAVVTPQVQRLGSFRRASRMYKQHWSKQHVVRVREMPDAWTAEQGLPQQPTQRGRRWAGQWGADLARYLCQRPPAGGWRDRHPWADGYLGSKQPWRSKMQSLCSLPIVRYQEPQEEDGLEDMTQLEDLQEAAVLSNIRTRFERQLIYTYIGSILVSVNPYRLYNIYGKEQVLQYEGRALGENPPHLFAIANVAYSKVMDAKHNQCIVISGESGSGKTEATKLILSYLAAVSQKRSTAPQILEATPLLESFGNAKTVRNDNSSRFGKFVEIFLEDGLICGAITSQYLLEKSRVVFQVCGEGVLGSAPHSAPSAAPSPALSSALQAKTERNYHIFYEMLAGLPSQQRQRYCLQGAETYYYLNQVVCPHPSLPRPEFWGAGGFPSPQCVDEEDAQGRVTPPCWVLAPSGPTDGLRGLCQGGNCEIPGKDDAEDFRRLLNTMEVLNFSVDEQNSIFRILSSVLHLGNVYFEKYETDCQEVATVVSATEIRTVAELLQVSPEGLQKAITFKVTETQREKIFTPLTVESAVDARDAIAKTLYSLLFGWLTDRINKLVYPRQEALSISILDIYGFEDLSFNSFEQLCINYANEYLQFFFNRIVFQEEQEEYIREQIEWKEIPFSDNQPCIDLISQKPYGILRILDDQSCFPQVHKFLDKNYDQVRQDVLDLFLSSRTKVVANLFFGHAQVMARQRSLIRRSSTRTRRYKAPTVAARFQQSLLELVERMERCNPFFVRCIKPNNKKEPGLFEADVVKTQLRYSGILETIRIRKEGYPIRIPFLVFIDRYRCLVDMWSNVIPNGANCVEMLRSLCPVNPSMYYVGVTKLFLKEQLYQALESKRSRAHHLAALTLQRYARTFFIKRRFRSLRRKIVLLQSRARGYLARQRYRRMRHTLIKFRSLVHIYVNRRRYLKVNAGCVVLVPPPALQPDPQLTLPLDINDYPMAKYVRGHFQILRFMGDPGLGGKQETLFGNYIVQKGLSVPGLRDELLAQAANQVWRNTNVNNEERGWLLLAACLSAFPPSAAFDKYLLKFVSDYAFAGYKPVCQRKLMHAMARSQLGAAAARTFPPSLLEWTANRQQASMALDLHCFNGDQFSCPIHSWSTGEDLAGDVLKLRGLAEGWRGWSVAMKVGAQWAELAGHDYVLDLVSDLELLRGFPRQKSCFLIAWDGTESHSRDSRPVLGHGFDLDEVPPPPPVKAPTLPSMEAYHPHEGEFGEPRSQKGLDRYLDSLFDPVLSYGNGELEKPSILSQRLKGGGGVGGGSSGTDATRSEPPVAVDTRQPRAAVGRRWPGEPVRHSRLNSEHFPRPTHDIRNIIRQCQPAPRGSQPHSKLFGKKLDPHEEAMQILKEQLSAARVPSAGGGPKEVVAAVKPVPSARYQLRAPTGRPAATQPPVFVSRELPSEAQQVQTQLHRSCSEDFYTYHNVPWKIFIRKEVFYPKDSINNPLLLDLIFRQIFNDVLSDTCIRLSHEERLRLKSLFAENKLDSFSPVATENVKREIIAAARDGCEVYFSRLFPATGSVGTGVQILAVSHAGIKLLRVVKGTNVPGEQLRVLRAYSYPDVLFVTTPSRNMLEFNLRGEKLILFSPKAPQVKVMVDHFITELRKDSQYVVAVRNYSPEDGSQLSFHKGDIIHLQSLEHPERDHYYGCVVRKKVMYLEELKTGTQDFGWKFGAIHGRSGLFPAEYVQPVAAPDFVHLPAERKEEPRHKQGKVAASAAVAVAVASTAAAQELDRKTEIPIQESLIEFVDGGLNKLAAEAFQAVMKFMGDHPLRGHTELDVVCTILKLCAEHEVLRDEVYCQIIKQITNNTSSKPDSCQRGWRLLYILAAYYKCSEVLRPFLLAFLQDASRHPELPFHGISKACEQNLRKTLQFGGRSLFPSSMEVKAMVAGRSAKRQLFLLPGGIERHLKIKTCSVALDVIEELCCEMGLQNPEALEEYILFVVTDRGEELAGIGQTGQDKPGWDSHAGAVVAILRLLGGTGQSVRPLTRREYILDVAAETELRDSSYTFWCRRVVWSQPLKFDNELYVTVHYNQELIAKFSLNEIQSTRTQRPTAGSSSPYVEITLGDLLAQGITQLQLEQGLELCRVVAAHMERLLGAREKRLTLPPSEITLL</sequence>
<dbReference type="OrthoDB" id="8182952at2759"/>
<protein>
    <recommendedName>
        <fullName evidence="14">Unconventional myosin-XV</fullName>
    </recommendedName>
</protein>
<name>A0A3L8S1R1_CHLGU</name>
<evidence type="ECO:0000256" key="7">
    <source>
        <dbReference type="PROSITE-ProRule" id="PRU00782"/>
    </source>
</evidence>
<dbReference type="GO" id="GO:0005524">
    <property type="term" value="F:ATP binding"/>
    <property type="evidence" value="ECO:0007669"/>
    <property type="project" value="UniProtKB-UniRule"/>
</dbReference>
<reference evidence="12 13" key="1">
    <citation type="journal article" date="2018" name="Proc. R. Soc. B">
        <title>A non-coding region near Follistatin controls head colour polymorphism in the Gouldian finch.</title>
        <authorList>
            <person name="Toomey M.B."/>
            <person name="Marques C.I."/>
            <person name="Andrade P."/>
            <person name="Araujo P.M."/>
            <person name="Sabatino S."/>
            <person name="Gazda M.A."/>
            <person name="Afonso S."/>
            <person name="Lopes R.J."/>
            <person name="Corbo J.C."/>
            <person name="Carneiro M."/>
        </authorList>
    </citation>
    <scope>NUCLEOTIDE SEQUENCE [LARGE SCALE GENOMIC DNA]</scope>
    <source>
        <strain evidence="12">Red01</strain>
        <tissue evidence="12">Muscle</tissue>
    </source>
</reference>
<dbReference type="InterPro" id="IPR036028">
    <property type="entry name" value="SH3-like_dom_sf"/>
</dbReference>
<dbReference type="Gene3D" id="1.25.40.530">
    <property type="entry name" value="MyTH4 domain"/>
    <property type="match status" value="2"/>
</dbReference>
<feature type="domain" description="MyTH4" evidence="10">
    <location>
        <begin position="932"/>
        <end position="1085"/>
    </location>
</feature>
<dbReference type="Gene3D" id="2.30.30.40">
    <property type="entry name" value="SH3 Domains"/>
    <property type="match status" value="2"/>
</dbReference>
<dbReference type="Gene3D" id="1.20.5.190">
    <property type="match status" value="1"/>
</dbReference>
<dbReference type="InterPro" id="IPR011993">
    <property type="entry name" value="PH-like_dom_sf"/>
</dbReference>
<dbReference type="PANTHER" id="PTHR22692:SF21">
    <property type="entry name" value="MYOSIN XVA"/>
    <property type="match status" value="1"/>
</dbReference>
<gene>
    <name evidence="12" type="ORF">DV515_00013481</name>
</gene>
<feature type="domain" description="MyTH4" evidence="10">
    <location>
        <begin position="1741"/>
        <end position="1895"/>
    </location>
</feature>
<dbReference type="CDD" id="cd12067">
    <property type="entry name" value="SH3_MYO15A"/>
    <property type="match status" value="1"/>
</dbReference>
<dbReference type="Gene3D" id="1.20.120.720">
    <property type="entry name" value="Myosin VI head, motor domain, U50 subdomain"/>
    <property type="match status" value="1"/>
</dbReference>
<feature type="region of interest" description="Actin-binding" evidence="7">
    <location>
        <begin position="728"/>
        <end position="750"/>
    </location>
</feature>
<evidence type="ECO:0000256" key="3">
    <source>
        <dbReference type="ARBA" id="ARBA00022840"/>
    </source>
</evidence>
<dbReference type="PROSITE" id="PS51456">
    <property type="entry name" value="MYOSIN_MOTOR"/>
    <property type="match status" value="1"/>
</dbReference>
<dbReference type="PROSITE" id="PS51016">
    <property type="entry name" value="MYTH4"/>
    <property type="match status" value="2"/>
</dbReference>
<dbReference type="InterPro" id="IPR038185">
    <property type="entry name" value="MyTH4_dom_sf"/>
</dbReference>